<keyword evidence="2" id="KW-1185">Reference proteome</keyword>
<accession>A0ABM7LNW6</accession>
<dbReference type="EMBL" id="AP023356">
    <property type="protein sequence ID" value="BCJ40935.1"/>
    <property type="molecule type" value="Genomic_DNA"/>
</dbReference>
<protein>
    <recommendedName>
        <fullName evidence="3">HNH endonuclease</fullName>
    </recommendedName>
</protein>
<dbReference type="Proteomes" id="UP000676967">
    <property type="component" value="Chromosome"/>
</dbReference>
<evidence type="ECO:0008006" key="3">
    <source>
        <dbReference type="Google" id="ProtNLM"/>
    </source>
</evidence>
<gene>
    <name evidence="1" type="ORF">Aiant_15920</name>
</gene>
<evidence type="ECO:0000313" key="2">
    <source>
        <dbReference type="Proteomes" id="UP000676967"/>
    </source>
</evidence>
<name>A0ABM7LNW6_9ACTN</name>
<sequence>MSGRGGNSFKLIKGEVQRLGLGTEHFAARVSRRGAGAGRDPLKQREAKRRWYQNNREVYRARNARRRGERLDLLKRLKDRPCLDCGVRYPYYVMDFDHREGEQKNYNLSAAASSTMGEKAFMAEVEKCDVVCANCHRIRTARRGGWIVN</sequence>
<proteinExistence type="predicted"/>
<organism evidence="1 2">
    <name type="scientific">Actinoplanes ianthinogenes</name>
    <dbReference type="NCBI Taxonomy" id="122358"/>
    <lineage>
        <taxon>Bacteria</taxon>
        <taxon>Bacillati</taxon>
        <taxon>Actinomycetota</taxon>
        <taxon>Actinomycetes</taxon>
        <taxon>Micromonosporales</taxon>
        <taxon>Micromonosporaceae</taxon>
        <taxon>Actinoplanes</taxon>
    </lineage>
</organism>
<evidence type="ECO:0000313" key="1">
    <source>
        <dbReference type="EMBL" id="BCJ40935.1"/>
    </source>
</evidence>
<reference evidence="1 2" key="1">
    <citation type="submission" date="2020-08" db="EMBL/GenBank/DDBJ databases">
        <title>Whole genome shotgun sequence of Actinoplanes ianthinogenes NBRC 13996.</title>
        <authorList>
            <person name="Komaki H."/>
            <person name="Tamura T."/>
        </authorList>
    </citation>
    <scope>NUCLEOTIDE SEQUENCE [LARGE SCALE GENOMIC DNA]</scope>
    <source>
        <strain evidence="1 2">NBRC 13996</strain>
    </source>
</reference>